<evidence type="ECO:0000256" key="1">
    <source>
        <dbReference type="ARBA" id="ARBA00022617"/>
    </source>
</evidence>
<dbReference type="InterPro" id="IPR051459">
    <property type="entry name" value="Cytochrome_c-type_DH"/>
</dbReference>
<name>A0A2P8ETG9_9GAMM</name>
<dbReference type="InterPro" id="IPR009056">
    <property type="entry name" value="Cyt_c-like_dom"/>
</dbReference>
<dbReference type="InterPro" id="IPR036909">
    <property type="entry name" value="Cyt_c-like_dom_sf"/>
</dbReference>
<dbReference type="EMBL" id="PYGI01000016">
    <property type="protein sequence ID" value="PSL12742.1"/>
    <property type="molecule type" value="Genomic_DNA"/>
</dbReference>
<dbReference type="PANTHER" id="PTHR35008">
    <property type="entry name" value="BLL4482 PROTEIN-RELATED"/>
    <property type="match status" value="1"/>
</dbReference>
<dbReference type="Pfam" id="PF13442">
    <property type="entry name" value="Cytochrome_CBB3"/>
    <property type="match status" value="1"/>
</dbReference>
<organism evidence="6 7">
    <name type="scientific">Marinobacterium halophilum</name>
    <dbReference type="NCBI Taxonomy" id="267374"/>
    <lineage>
        <taxon>Bacteria</taxon>
        <taxon>Pseudomonadati</taxon>
        <taxon>Pseudomonadota</taxon>
        <taxon>Gammaproteobacteria</taxon>
        <taxon>Oceanospirillales</taxon>
        <taxon>Oceanospirillaceae</taxon>
        <taxon>Marinobacterium</taxon>
    </lineage>
</organism>
<keyword evidence="2 4" id="KW-0479">Metal-binding</keyword>
<reference evidence="6 7" key="1">
    <citation type="submission" date="2018-03" db="EMBL/GenBank/DDBJ databases">
        <title>Genomic Encyclopedia of Archaeal and Bacterial Type Strains, Phase II (KMG-II): from individual species to whole genera.</title>
        <authorList>
            <person name="Goeker M."/>
        </authorList>
    </citation>
    <scope>NUCLEOTIDE SEQUENCE [LARGE SCALE GENOMIC DNA]</scope>
    <source>
        <strain evidence="6 7">DSM 17586</strain>
    </source>
</reference>
<keyword evidence="1 4" id="KW-0349">Heme</keyword>
<dbReference type="Gene3D" id="1.10.760.10">
    <property type="entry name" value="Cytochrome c-like domain"/>
    <property type="match status" value="1"/>
</dbReference>
<dbReference type="PANTHER" id="PTHR35008:SF8">
    <property type="entry name" value="ALCOHOL DEHYDROGENASE CYTOCHROME C SUBUNIT"/>
    <property type="match status" value="1"/>
</dbReference>
<dbReference type="Proteomes" id="UP000242133">
    <property type="component" value="Unassembled WGS sequence"/>
</dbReference>
<dbReference type="RefSeq" id="WP_170069333.1">
    <property type="nucleotide sequence ID" value="NZ_PYGI01000016.1"/>
</dbReference>
<evidence type="ECO:0000313" key="6">
    <source>
        <dbReference type="EMBL" id="PSL12742.1"/>
    </source>
</evidence>
<dbReference type="PROSITE" id="PS51007">
    <property type="entry name" value="CYTC"/>
    <property type="match status" value="1"/>
</dbReference>
<dbReference type="PROSITE" id="PS51257">
    <property type="entry name" value="PROKAR_LIPOPROTEIN"/>
    <property type="match status" value="1"/>
</dbReference>
<dbReference type="GO" id="GO:0020037">
    <property type="term" value="F:heme binding"/>
    <property type="evidence" value="ECO:0007669"/>
    <property type="project" value="InterPro"/>
</dbReference>
<keyword evidence="7" id="KW-1185">Reference proteome</keyword>
<evidence type="ECO:0000259" key="5">
    <source>
        <dbReference type="PROSITE" id="PS51007"/>
    </source>
</evidence>
<gene>
    <name evidence="6" type="ORF">CLV44_116101</name>
</gene>
<protein>
    <submittedName>
        <fullName evidence="6">Mono/diheme cytochrome c family protein</fullName>
    </submittedName>
</protein>
<sequence length="112" mass="12623">MQRGLHLLLLAATGISLSACSEPSPEQLSRGDELYAYYCQNCHQQQGLGPLLEQLPLTPRSLKRHEIILMIKHGYSQGHGSMPVFPQLSDTQADAIAHYILQQRPRQPRQHN</sequence>
<dbReference type="AlphaFoldDB" id="A0A2P8ETG9"/>
<dbReference type="GO" id="GO:0046872">
    <property type="term" value="F:metal ion binding"/>
    <property type="evidence" value="ECO:0007669"/>
    <property type="project" value="UniProtKB-KW"/>
</dbReference>
<evidence type="ECO:0000256" key="4">
    <source>
        <dbReference type="PROSITE-ProRule" id="PRU00433"/>
    </source>
</evidence>
<dbReference type="GO" id="GO:0009055">
    <property type="term" value="F:electron transfer activity"/>
    <property type="evidence" value="ECO:0007669"/>
    <property type="project" value="InterPro"/>
</dbReference>
<evidence type="ECO:0000256" key="3">
    <source>
        <dbReference type="ARBA" id="ARBA00023004"/>
    </source>
</evidence>
<dbReference type="SUPFAM" id="SSF46626">
    <property type="entry name" value="Cytochrome c"/>
    <property type="match status" value="1"/>
</dbReference>
<comment type="caution">
    <text evidence="6">The sequence shown here is derived from an EMBL/GenBank/DDBJ whole genome shotgun (WGS) entry which is preliminary data.</text>
</comment>
<proteinExistence type="predicted"/>
<keyword evidence="3 4" id="KW-0408">Iron</keyword>
<evidence type="ECO:0000256" key="2">
    <source>
        <dbReference type="ARBA" id="ARBA00022723"/>
    </source>
</evidence>
<evidence type="ECO:0000313" key="7">
    <source>
        <dbReference type="Proteomes" id="UP000242133"/>
    </source>
</evidence>
<feature type="domain" description="Cytochrome c" evidence="5">
    <location>
        <begin position="26"/>
        <end position="104"/>
    </location>
</feature>
<accession>A0A2P8ETG9</accession>